<sequence>MGYTNVSILLALVVVFVTPMVLADDATPIPEAKVQVEQWFEANVAPLPARKGLDPALVAAEAEPRTITVDPKGGEFKTLMDAIKSVPAENTKRVIIKIAPGEYREKVTIDRNKPFITLMGDPKAMPVITFDGTAAKYGTVDSASLIILSDYFMAVNIIVKNTAPAPDGKAKGAQALSMRISGNKAAFYNCKFYGFQDTICDDTGNHFFKDCYVEGTFDFIFGSGTSLYLGTQLHVVGDGIRVITAHAGKSKEEKSGYSFVHCKVTGVGEGIYLGRAWMSHPKVVYAYTEMTSVVNPAGWQENKIAAHDKTVFYGEYKCQGEGSQTEKRVPFTQKIDPIVANRFLTLGYIEGSKWLLPPPAMGYIFLTMIAFLVIFALPAVVADDTTPIPEDKAQVEAWFKANVQPYSARRGTLDPVLDAAEASPQIINVNQEGGGDFKTINEAIKSIPIGNTKRVIIKLAPGVYHEKVTVDVGRPFVTLMGKPGAETNLTFDGTASKFGTMESATLIIWAKYFVAANLHVKNTAPMPKAGTQGQALAMRINGDKAAFYNCRFYGFQDTLCDDIGNHFFKDCYIEGTYDFIFGRGASLYLNTQLHAVGDGLRVITAHNRQSENQQNGYSFVHCKITGVGTGIYLGRAWMSHPKVVYAYTEMSSVVNPTGWQENRNRENDKTVFYGEYMCTGPGSHKEKRVAHTQDIDKNEANGFLTLGYIKGSFKFNYMGYIFLTMIAFLVIFALPAVVADDTTPIPEDKAQVEAWFKANVQPYSARRGTLDPVLDAAEASPQIINVNQEGGGDFKTINEAIKSIPIGNTKRVIIKLAPGVYHEKVTVDVGRPFVTLMGKPGAETNLTFDGTASKFGTMESATLIIWAKYFVAANLHVKNTAPMPKAGTQGQALAMRINGDKAAFYNCRFYGFQDTLCDDIGNHFFKDCYIEGTYDFIFGRGASLYLNTQLHAVGDGLRVITAHNRQSENQQNGYSFVHCKITGVGTGIYLGRAWMSHPKVVYAYTEMSSVVNPTGWQENRNRENDKTVFYGEYMCTGPGSHKEKRVAHTQDIDKNEANGFLTLGYIKGSLWLLPPPAY</sequence>
<evidence type="ECO:0000256" key="2">
    <source>
        <dbReference type="ARBA" id="ARBA00008891"/>
    </source>
</evidence>
<keyword evidence="10" id="KW-1185">Reference proteome</keyword>
<comment type="caution">
    <text evidence="9">The sequence shown here is derived from an EMBL/GenBank/DDBJ whole genome shotgun (WGS) entry which is preliminary data.</text>
</comment>
<dbReference type="InterPro" id="IPR011050">
    <property type="entry name" value="Pectin_lyase_fold/virulence"/>
</dbReference>
<evidence type="ECO:0000313" key="9">
    <source>
        <dbReference type="EMBL" id="KAH0861378.1"/>
    </source>
</evidence>
<feature type="transmembrane region" description="Helical" evidence="6">
    <location>
        <begin position="717"/>
        <end position="738"/>
    </location>
</feature>
<dbReference type="SUPFAM" id="SSF51126">
    <property type="entry name" value="Pectin lyase-like"/>
    <property type="match status" value="3"/>
</dbReference>
<reference evidence="9 10" key="1">
    <citation type="submission" date="2021-05" db="EMBL/GenBank/DDBJ databases">
        <title>Genome Assembly of Synthetic Allotetraploid Brassica napus Reveals Homoeologous Exchanges between Subgenomes.</title>
        <authorList>
            <person name="Davis J.T."/>
        </authorList>
    </citation>
    <scope>NUCLEOTIDE SEQUENCE [LARGE SCALE GENOMIC DNA]</scope>
    <source>
        <strain evidence="10">cv. Da-Ae</strain>
        <tissue evidence="9">Seedling</tissue>
    </source>
</reference>
<feature type="domain" description="Pectinesterase catalytic" evidence="8">
    <location>
        <begin position="428"/>
        <end position="711"/>
    </location>
</feature>
<protein>
    <recommendedName>
        <fullName evidence="3">pectinesterase</fullName>
        <ecNumber evidence="3">3.1.1.11</ecNumber>
    </recommendedName>
</protein>
<keyword evidence="4" id="KW-0378">Hydrolase</keyword>
<comment type="pathway">
    <text evidence="1">Glycan metabolism; pectin degradation; 2-dehydro-3-deoxy-D-gluconate from pectin: step 1/5.</text>
</comment>
<keyword evidence="6" id="KW-1133">Transmembrane helix</keyword>
<dbReference type="Pfam" id="PF01095">
    <property type="entry name" value="Pectinesterase"/>
    <property type="match status" value="3"/>
</dbReference>
<evidence type="ECO:0000256" key="1">
    <source>
        <dbReference type="ARBA" id="ARBA00005184"/>
    </source>
</evidence>
<dbReference type="PANTHER" id="PTHR31321:SF78">
    <property type="entry name" value="PECTINESTERASE 49-RELATED"/>
    <property type="match status" value="1"/>
</dbReference>
<dbReference type="PANTHER" id="PTHR31321">
    <property type="entry name" value="ACYL-COA THIOESTER HYDROLASE YBHC-RELATED"/>
    <property type="match status" value="1"/>
</dbReference>
<feature type="domain" description="Pectinesterase catalytic" evidence="8">
    <location>
        <begin position="785"/>
        <end position="1068"/>
    </location>
</feature>
<dbReference type="InterPro" id="IPR012334">
    <property type="entry name" value="Pectin_lyas_fold"/>
</dbReference>
<keyword evidence="7" id="KW-0732">Signal</keyword>
<evidence type="ECO:0000256" key="6">
    <source>
        <dbReference type="SAM" id="Phobius"/>
    </source>
</evidence>
<keyword evidence="6" id="KW-0472">Membrane</keyword>
<keyword evidence="5" id="KW-0063">Aspartyl esterase</keyword>
<evidence type="ECO:0000256" key="5">
    <source>
        <dbReference type="ARBA" id="ARBA00023085"/>
    </source>
</evidence>
<dbReference type="InterPro" id="IPR000070">
    <property type="entry name" value="Pectinesterase_cat"/>
</dbReference>
<dbReference type="EC" id="3.1.1.11" evidence="3"/>
<comment type="similarity">
    <text evidence="2">Belongs to the pectinesterase family.</text>
</comment>
<dbReference type="Proteomes" id="UP000824890">
    <property type="component" value="Unassembled WGS sequence"/>
</dbReference>
<accession>A0ABQ7XZM5</accession>
<feature type="domain" description="Pectinesterase catalytic" evidence="8">
    <location>
        <begin position="73"/>
        <end position="350"/>
    </location>
</feature>
<dbReference type="Gene3D" id="2.160.20.10">
    <property type="entry name" value="Single-stranded right-handed beta-helix, Pectin lyase-like"/>
    <property type="match status" value="3"/>
</dbReference>
<feature type="transmembrane region" description="Helical" evidence="6">
    <location>
        <begin position="360"/>
        <end position="382"/>
    </location>
</feature>
<gene>
    <name evidence="9" type="ORF">HID58_089639</name>
</gene>
<organism evidence="9 10">
    <name type="scientific">Brassica napus</name>
    <name type="common">Rape</name>
    <dbReference type="NCBI Taxonomy" id="3708"/>
    <lineage>
        <taxon>Eukaryota</taxon>
        <taxon>Viridiplantae</taxon>
        <taxon>Streptophyta</taxon>
        <taxon>Embryophyta</taxon>
        <taxon>Tracheophyta</taxon>
        <taxon>Spermatophyta</taxon>
        <taxon>Magnoliopsida</taxon>
        <taxon>eudicotyledons</taxon>
        <taxon>Gunneridae</taxon>
        <taxon>Pentapetalae</taxon>
        <taxon>rosids</taxon>
        <taxon>malvids</taxon>
        <taxon>Brassicales</taxon>
        <taxon>Brassicaceae</taxon>
        <taxon>Brassiceae</taxon>
        <taxon>Brassica</taxon>
    </lineage>
</organism>
<dbReference type="EMBL" id="JAGKQM010000019">
    <property type="protein sequence ID" value="KAH0861378.1"/>
    <property type="molecule type" value="Genomic_DNA"/>
</dbReference>
<keyword evidence="6" id="KW-0812">Transmembrane</keyword>
<evidence type="ECO:0000256" key="3">
    <source>
        <dbReference type="ARBA" id="ARBA00013229"/>
    </source>
</evidence>
<feature type="signal peptide" evidence="7">
    <location>
        <begin position="1"/>
        <end position="23"/>
    </location>
</feature>
<proteinExistence type="inferred from homology"/>
<name>A0ABQ7XZM5_BRANA</name>
<evidence type="ECO:0000313" key="10">
    <source>
        <dbReference type="Proteomes" id="UP000824890"/>
    </source>
</evidence>
<feature type="chain" id="PRO_5045238687" description="pectinesterase" evidence="7">
    <location>
        <begin position="24"/>
        <end position="1078"/>
    </location>
</feature>
<evidence type="ECO:0000259" key="8">
    <source>
        <dbReference type="Pfam" id="PF01095"/>
    </source>
</evidence>
<evidence type="ECO:0000256" key="7">
    <source>
        <dbReference type="SAM" id="SignalP"/>
    </source>
</evidence>
<evidence type="ECO:0000256" key="4">
    <source>
        <dbReference type="ARBA" id="ARBA00022801"/>
    </source>
</evidence>